<dbReference type="InterPro" id="IPR039421">
    <property type="entry name" value="Type_1_exporter"/>
</dbReference>
<evidence type="ECO:0000313" key="13">
    <source>
        <dbReference type="Proteomes" id="UP001366166"/>
    </source>
</evidence>
<evidence type="ECO:0000256" key="1">
    <source>
        <dbReference type="ARBA" id="ARBA00004651"/>
    </source>
</evidence>
<evidence type="ECO:0000256" key="4">
    <source>
        <dbReference type="ARBA" id="ARBA00022692"/>
    </source>
</evidence>
<evidence type="ECO:0000256" key="2">
    <source>
        <dbReference type="ARBA" id="ARBA00022448"/>
    </source>
</evidence>
<feature type="domain" description="ABC transporter" evidence="10">
    <location>
        <begin position="349"/>
        <end position="589"/>
    </location>
</feature>
<evidence type="ECO:0000256" key="3">
    <source>
        <dbReference type="ARBA" id="ARBA00022475"/>
    </source>
</evidence>
<dbReference type="SMART" id="SM00382">
    <property type="entry name" value="AAA"/>
    <property type="match status" value="1"/>
</dbReference>
<proteinExistence type="predicted"/>
<dbReference type="KEGG" id="dmp:FAK_05450"/>
<dbReference type="GO" id="GO:0016887">
    <property type="term" value="F:ATP hydrolysis activity"/>
    <property type="evidence" value="ECO:0007669"/>
    <property type="project" value="InterPro"/>
</dbReference>
<keyword evidence="3" id="KW-1003">Cell membrane</keyword>
<name>A0AAU9EJQ1_9BACT</name>
<dbReference type="EMBL" id="AP028679">
    <property type="protein sequence ID" value="BEQ13479.1"/>
    <property type="molecule type" value="Genomic_DNA"/>
</dbReference>
<keyword evidence="13" id="KW-1185">Reference proteome</keyword>
<evidence type="ECO:0000256" key="8">
    <source>
        <dbReference type="ARBA" id="ARBA00023136"/>
    </source>
</evidence>
<dbReference type="InterPro" id="IPR036640">
    <property type="entry name" value="ABC1_TM_sf"/>
</dbReference>
<evidence type="ECO:0000256" key="6">
    <source>
        <dbReference type="ARBA" id="ARBA00022840"/>
    </source>
</evidence>
<dbReference type="Gene3D" id="1.20.1560.10">
    <property type="entry name" value="ABC transporter type 1, transmembrane domain"/>
    <property type="match status" value="1"/>
</dbReference>
<accession>A0AAU9EJQ1</accession>
<dbReference type="RefSeq" id="WP_338605189.1">
    <property type="nucleotide sequence ID" value="NZ_AP028679.1"/>
</dbReference>
<reference evidence="13" key="1">
    <citation type="journal article" date="2023" name="Arch. Microbiol.">
        <title>Desulfoferula mesophilus gen. nov. sp. nov., a mesophilic sulfate-reducing bacterium isolated from a brackish lake sediment.</title>
        <authorList>
            <person name="Watanabe T."/>
            <person name="Yabe T."/>
            <person name="Tsuji J.M."/>
            <person name="Fukui M."/>
        </authorList>
    </citation>
    <scope>NUCLEOTIDE SEQUENCE [LARGE SCALE GENOMIC DNA]</scope>
    <source>
        <strain evidence="13">12FAK</strain>
    </source>
</reference>
<feature type="transmembrane region" description="Helical" evidence="9">
    <location>
        <begin position="71"/>
        <end position="92"/>
    </location>
</feature>
<evidence type="ECO:0000256" key="9">
    <source>
        <dbReference type="SAM" id="Phobius"/>
    </source>
</evidence>
<feature type="transmembrane region" description="Helical" evidence="9">
    <location>
        <begin position="143"/>
        <end position="164"/>
    </location>
</feature>
<dbReference type="PROSITE" id="PS50929">
    <property type="entry name" value="ABC_TM1F"/>
    <property type="match status" value="1"/>
</dbReference>
<dbReference type="PROSITE" id="PS50893">
    <property type="entry name" value="ABC_TRANSPORTER_2"/>
    <property type="match status" value="1"/>
</dbReference>
<keyword evidence="7 9" id="KW-1133">Transmembrane helix</keyword>
<comment type="subcellular location">
    <subcellularLocation>
        <location evidence="1">Cell membrane</location>
        <topology evidence="1">Multi-pass membrane protein</topology>
    </subcellularLocation>
</comment>
<dbReference type="InterPro" id="IPR003593">
    <property type="entry name" value="AAA+_ATPase"/>
</dbReference>
<dbReference type="InterPro" id="IPR011527">
    <property type="entry name" value="ABC1_TM_dom"/>
</dbReference>
<dbReference type="SUPFAM" id="SSF90123">
    <property type="entry name" value="ABC transporter transmembrane region"/>
    <property type="match status" value="1"/>
</dbReference>
<feature type="transmembrane region" description="Helical" evidence="9">
    <location>
        <begin position="170"/>
        <end position="189"/>
    </location>
</feature>
<dbReference type="PANTHER" id="PTHR43394">
    <property type="entry name" value="ATP-DEPENDENT PERMEASE MDL1, MITOCHONDRIAL"/>
    <property type="match status" value="1"/>
</dbReference>
<dbReference type="Proteomes" id="UP001366166">
    <property type="component" value="Chromosome"/>
</dbReference>
<keyword evidence="8 9" id="KW-0472">Membrane</keyword>
<gene>
    <name evidence="12" type="ORF">FAK_05450</name>
</gene>
<keyword evidence="2" id="KW-0813">Transport</keyword>
<keyword evidence="5" id="KW-0547">Nucleotide-binding</keyword>
<dbReference type="Gene3D" id="3.40.50.300">
    <property type="entry name" value="P-loop containing nucleotide triphosphate hydrolases"/>
    <property type="match status" value="1"/>
</dbReference>
<organism evidence="12 13">
    <name type="scientific">Desulfoferula mesophila</name>
    <dbReference type="NCBI Taxonomy" id="3058419"/>
    <lineage>
        <taxon>Bacteria</taxon>
        <taxon>Pseudomonadati</taxon>
        <taxon>Thermodesulfobacteriota</taxon>
        <taxon>Desulfarculia</taxon>
        <taxon>Desulfarculales</taxon>
        <taxon>Desulfarculaceae</taxon>
        <taxon>Desulfoferula</taxon>
    </lineage>
</organism>
<evidence type="ECO:0000259" key="10">
    <source>
        <dbReference type="PROSITE" id="PS50893"/>
    </source>
</evidence>
<keyword evidence="4 9" id="KW-0812">Transmembrane</keyword>
<dbReference type="GO" id="GO:0015421">
    <property type="term" value="F:ABC-type oligopeptide transporter activity"/>
    <property type="evidence" value="ECO:0007669"/>
    <property type="project" value="TreeGrafter"/>
</dbReference>
<sequence>MNQPEAQPETRSIKSAVLWALRRTRGIDKRLLLLVLTTGLVRSLIPLGLALAGRELINAVAAGSLERAWPWLVLSMLLTMVMALMVSVFNFCSQLLKDKLDLEIVSDVLRRVSLLEFALLENRQFQDVLHQVRQSAGLHFSIFINNTIRVASNALIALGFVVIITAIAPVFFLVALPVAVAYLLFNLVLARRGYQEEKANVSKWRWSHYYVRMLTEASSASEIRLLSLGRLCIDRFRELVLDIIGRRKAVLRLQLIGELGFTAILVAVVYYFLWDVVQYALKGRLTIGDLVIFAGAVTQVRTLMQASMSGVGEMRKSLFHISALMSLYDYDLKQEPDGGQVPERRTGRIEVQGVSFTYPGGERPALCDISLSVEPGETLALVGENGTGKSTLVKLLGRLYSPDQGRILVDGLDLRLWRRDALHQRFSFALQYFGRYEASAAENIAFGNWLELGGNPERIERVARETGIHDMLTSLPNGYDTKLGWLFGEYSLSGGQWQQIALARAFCRQDAILVLDEPTAHLDAMTEYHIFQRFSEMARNQTTILISHRFTTVSMADRIAVMEQGRIVELGGHRELLALGGRYARMYNLQASRFMQDPQPGTPA</sequence>
<dbReference type="FunFam" id="3.40.50.300:FF:000221">
    <property type="entry name" value="Multidrug ABC transporter ATP-binding protein"/>
    <property type="match status" value="1"/>
</dbReference>
<feature type="transmembrane region" description="Helical" evidence="9">
    <location>
        <begin position="31"/>
        <end position="51"/>
    </location>
</feature>
<dbReference type="GO" id="GO:0005886">
    <property type="term" value="C:plasma membrane"/>
    <property type="evidence" value="ECO:0007669"/>
    <property type="project" value="UniProtKB-SubCell"/>
</dbReference>
<feature type="domain" description="ABC transmembrane type-1" evidence="11">
    <location>
        <begin position="33"/>
        <end position="316"/>
    </location>
</feature>
<dbReference type="SUPFAM" id="SSF52540">
    <property type="entry name" value="P-loop containing nucleoside triphosphate hydrolases"/>
    <property type="match status" value="1"/>
</dbReference>
<feature type="transmembrane region" description="Helical" evidence="9">
    <location>
        <begin position="255"/>
        <end position="273"/>
    </location>
</feature>
<evidence type="ECO:0000313" key="12">
    <source>
        <dbReference type="EMBL" id="BEQ13479.1"/>
    </source>
</evidence>
<dbReference type="GO" id="GO:0005524">
    <property type="term" value="F:ATP binding"/>
    <property type="evidence" value="ECO:0007669"/>
    <property type="project" value="UniProtKB-KW"/>
</dbReference>
<evidence type="ECO:0000259" key="11">
    <source>
        <dbReference type="PROSITE" id="PS50929"/>
    </source>
</evidence>
<dbReference type="AlphaFoldDB" id="A0AAU9EJQ1"/>
<protein>
    <submittedName>
        <fullName evidence="12">HlyB/MsbA family ABC transporter</fullName>
    </submittedName>
</protein>
<dbReference type="InterPro" id="IPR027417">
    <property type="entry name" value="P-loop_NTPase"/>
</dbReference>
<evidence type="ECO:0000256" key="7">
    <source>
        <dbReference type="ARBA" id="ARBA00022989"/>
    </source>
</evidence>
<dbReference type="InterPro" id="IPR003439">
    <property type="entry name" value="ABC_transporter-like_ATP-bd"/>
</dbReference>
<dbReference type="Pfam" id="PF00005">
    <property type="entry name" value="ABC_tran"/>
    <property type="match status" value="1"/>
</dbReference>
<keyword evidence="6" id="KW-0067">ATP-binding</keyword>
<dbReference type="PANTHER" id="PTHR43394:SF1">
    <property type="entry name" value="ATP-BINDING CASSETTE SUB-FAMILY B MEMBER 10, MITOCHONDRIAL"/>
    <property type="match status" value="1"/>
</dbReference>
<evidence type="ECO:0000256" key="5">
    <source>
        <dbReference type="ARBA" id="ARBA00022741"/>
    </source>
</evidence>